<evidence type="ECO:0000313" key="1">
    <source>
        <dbReference type="EMBL" id="CAG6748909.1"/>
    </source>
</evidence>
<name>A0A8D8ZJM5_9HEMI</name>
<protein>
    <submittedName>
        <fullName evidence="1">Uncharacterized protein</fullName>
    </submittedName>
</protein>
<accession>A0A8D8ZJM5</accession>
<organism evidence="1">
    <name type="scientific">Cacopsylla melanoneura</name>
    <dbReference type="NCBI Taxonomy" id="428564"/>
    <lineage>
        <taxon>Eukaryota</taxon>
        <taxon>Metazoa</taxon>
        <taxon>Ecdysozoa</taxon>
        <taxon>Arthropoda</taxon>
        <taxon>Hexapoda</taxon>
        <taxon>Insecta</taxon>
        <taxon>Pterygota</taxon>
        <taxon>Neoptera</taxon>
        <taxon>Paraneoptera</taxon>
        <taxon>Hemiptera</taxon>
        <taxon>Sternorrhyncha</taxon>
        <taxon>Psylloidea</taxon>
        <taxon>Psyllidae</taxon>
        <taxon>Psyllinae</taxon>
        <taxon>Cacopsylla</taxon>
    </lineage>
</organism>
<dbReference type="AlphaFoldDB" id="A0A8D8ZJM5"/>
<proteinExistence type="predicted"/>
<dbReference type="EMBL" id="HBUF01521122">
    <property type="protein sequence ID" value="CAG6748909.1"/>
    <property type="molecule type" value="Transcribed_RNA"/>
</dbReference>
<reference evidence="1" key="1">
    <citation type="submission" date="2021-05" db="EMBL/GenBank/DDBJ databases">
        <authorList>
            <person name="Alioto T."/>
            <person name="Alioto T."/>
            <person name="Gomez Garrido J."/>
        </authorList>
    </citation>
    <scope>NUCLEOTIDE SEQUENCE</scope>
</reference>
<sequence length="112" mass="12807">MVLIYNLWKNNDYEHRLFIWLIAFLCNGDIEKGGQALFVVLAQTKSSTNIAYTQYELGQEKLQVALQGVILGPMVIHPSTIINEGRCLTSVFWCKPVHSTCHYVNNNNKKHL</sequence>